<dbReference type="Proteomes" id="UP001054837">
    <property type="component" value="Unassembled WGS sequence"/>
</dbReference>
<evidence type="ECO:0000313" key="2">
    <source>
        <dbReference type="Proteomes" id="UP001054837"/>
    </source>
</evidence>
<accession>A0AAV4VAL3</accession>
<dbReference type="AlphaFoldDB" id="A0AAV4VAL3"/>
<comment type="caution">
    <text evidence="1">The sequence shown here is derived from an EMBL/GenBank/DDBJ whole genome shotgun (WGS) entry which is preliminary data.</text>
</comment>
<dbReference type="EMBL" id="BPLQ01012679">
    <property type="protein sequence ID" value="GIY67010.1"/>
    <property type="molecule type" value="Genomic_DNA"/>
</dbReference>
<sequence length="92" mass="10555">MEQVEDRFFLLEREIDLHLQELRSSKSFPPPPPEGSSLSCGEQCRTLLSYFRFLSGVLSPIGLGGNLKKGRSIKNQFLTVKEDNMQFFDIFI</sequence>
<protein>
    <submittedName>
        <fullName evidence="1">Uncharacterized protein</fullName>
    </submittedName>
</protein>
<gene>
    <name evidence="1" type="ORF">CDAR_521051</name>
</gene>
<evidence type="ECO:0000313" key="1">
    <source>
        <dbReference type="EMBL" id="GIY67010.1"/>
    </source>
</evidence>
<organism evidence="1 2">
    <name type="scientific">Caerostris darwini</name>
    <dbReference type="NCBI Taxonomy" id="1538125"/>
    <lineage>
        <taxon>Eukaryota</taxon>
        <taxon>Metazoa</taxon>
        <taxon>Ecdysozoa</taxon>
        <taxon>Arthropoda</taxon>
        <taxon>Chelicerata</taxon>
        <taxon>Arachnida</taxon>
        <taxon>Araneae</taxon>
        <taxon>Araneomorphae</taxon>
        <taxon>Entelegynae</taxon>
        <taxon>Araneoidea</taxon>
        <taxon>Araneidae</taxon>
        <taxon>Caerostris</taxon>
    </lineage>
</organism>
<proteinExistence type="predicted"/>
<keyword evidence="2" id="KW-1185">Reference proteome</keyword>
<name>A0AAV4VAL3_9ARAC</name>
<reference evidence="1 2" key="1">
    <citation type="submission" date="2021-06" db="EMBL/GenBank/DDBJ databases">
        <title>Caerostris darwini draft genome.</title>
        <authorList>
            <person name="Kono N."/>
            <person name="Arakawa K."/>
        </authorList>
    </citation>
    <scope>NUCLEOTIDE SEQUENCE [LARGE SCALE GENOMIC DNA]</scope>
</reference>